<keyword evidence="14 17" id="KW-0496">Mitochondrion</keyword>
<dbReference type="GO" id="GO:0008137">
    <property type="term" value="F:NADH dehydrogenase (ubiquinone) activity"/>
    <property type="evidence" value="ECO:0007669"/>
    <property type="project" value="UniProtKB-EC"/>
</dbReference>
<comment type="similarity">
    <text evidence="17">Belongs to the complex I subunit 5 family.</text>
</comment>
<evidence type="ECO:0000256" key="3">
    <source>
        <dbReference type="ARBA" id="ARBA00012944"/>
    </source>
</evidence>
<geneLocation type="mitochondrion" evidence="21"/>
<feature type="domain" description="NADH:quinone oxidoreductase/Mrp antiporter transmembrane" evidence="18">
    <location>
        <begin position="102"/>
        <end position="385"/>
    </location>
</feature>
<evidence type="ECO:0000256" key="16">
    <source>
        <dbReference type="ARBA" id="ARBA00049551"/>
    </source>
</evidence>
<keyword evidence="11 17" id="KW-1133">Transmembrane helix</keyword>
<feature type="transmembrane region" description="Helical" evidence="17">
    <location>
        <begin position="268"/>
        <end position="286"/>
    </location>
</feature>
<evidence type="ECO:0000256" key="9">
    <source>
        <dbReference type="ARBA" id="ARBA00022967"/>
    </source>
</evidence>
<proteinExistence type="inferred from homology"/>
<keyword evidence="5 17" id="KW-0813">Transport</keyword>
<evidence type="ECO:0000256" key="5">
    <source>
        <dbReference type="ARBA" id="ARBA00022448"/>
    </source>
</evidence>
<dbReference type="PANTHER" id="PTHR42829:SF2">
    <property type="entry name" value="NADH-UBIQUINONE OXIDOREDUCTASE CHAIN 5"/>
    <property type="match status" value="1"/>
</dbReference>
<feature type="transmembrane region" description="Helical" evidence="17">
    <location>
        <begin position="82"/>
        <end position="101"/>
    </location>
</feature>
<feature type="transmembrane region" description="Helical" evidence="17">
    <location>
        <begin position="376"/>
        <end position="395"/>
    </location>
</feature>
<dbReference type="GO" id="GO:0015990">
    <property type="term" value="P:electron transport coupled proton transport"/>
    <property type="evidence" value="ECO:0007669"/>
    <property type="project" value="TreeGrafter"/>
</dbReference>
<keyword evidence="8" id="KW-0999">Mitochondrion inner membrane</keyword>
<sequence length="578" mass="65305">MCTISFVSLFFFSLSSFLMGVIFIMNDYSIFIEWEVVSLNSVNIVMTLLLDWMSLIFMSFVLMISSLVIFYSKEYMESDYKINRFIMLVLMFVTSMMLLIISPNLISILLGWDGLGLVSYCLVIYFQNVKSYNAGMLTALSNRIGDVALLLAIAWMLNYGSWNYVFYLESMKDNFEMMIVGGLVMLAAMTKSAQIPFSSWLPAAMAAPTPVSALVHSSTLVTAGVYLLIRFNILLSSSWLGNLLLLLSGLTMFMAGLGANYEFDLKKIIALSTLSQLGLMMSILSMGYYKLAFFHLLTHALFKALLFMCAGAIIHNMNNSQDIRLMGSLSLMMPLTSSCFNVANLALCGMPFLAGFYSKDLILETVSLSYINMFSFFLYFFSTGLTVCYSFRLVYYTMTGDSNFSSLNMLNDEGWVMLKSMMGLLILSIFGGSMLSWLIFPTPVVVVLPSYLKLLTLFVCIVGGISGYLISNISLFFYNKALNNYNSSYFLGSMWFMPYISTYGIINYSLIIGSMTVKSFDQGWSEYFGGQQLYSNLVKNSQLNQMLQNNNLKIYLLSFIFWIMILYMYMICSYSNSL</sequence>
<keyword evidence="15 17" id="KW-0472">Membrane</keyword>
<comment type="catalytic activity">
    <reaction evidence="16 17">
        <text>a ubiquinone + NADH + 5 H(+)(in) = a ubiquinol + NAD(+) + 4 H(+)(out)</text>
        <dbReference type="Rhea" id="RHEA:29091"/>
        <dbReference type="Rhea" id="RHEA-COMP:9565"/>
        <dbReference type="Rhea" id="RHEA-COMP:9566"/>
        <dbReference type="ChEBI" id="CHEBI:15378"/>
        <dbReference type="ChEBI" id="CHEBI:16389"/>
        <dbReference type="ChEBI" id="CHEBI:17976"/>
        <dbReference type="ChEBI" id="CHEBI:57540"/>
        <dbReference type="ChEBI" id="CHEBI:57945"/>
        <dbReference type="EC" id="7.1.1.2"/>
    </reaction>
</comment>
<feature type="domain" description="NADH-Ubiquinone oxidoreductase (complex I) chain 5 N-terminal" evidence="19">
    <location>
        <begin position="37"/>
        <end position="85"/>
    </location>
</feature>
<evidence type="ECO:0000259" key="19">
    <source>
        <dbReference type="Pfam" id="PF00662"/>
    </source>
</evidence>
<evidence type="ECO:0000259" key="18">
    <source>
        <dbReference type="Pfam" id="PF00361"/>
    </source>
</evidence>
<keyword evidence="6" id="KW-0679">Respiratory chain</keyword>
<feature type="transmembrane region" description="Helical" evidence="17">
    <location>
        <begin position="239"/>
        <end position="261"/>
    </location>
</feature>
<comment type="function">
    <text evidence="1">Core subunit of the mitochondrial membrane respiratory chain NADH dehydrogenase (Complex I) that is believed to belong to the minimal assembly required for catalysis. Complex I functions in the transfer of electrons from NADH to the respiratory chain. The immediate electron acceptor for the enzyme is believed to be ubiquinone.</text>
</comment>
<evidence type="ECO:0000256" key="15">
    <source>
        <dbReference type="ARBA" id="ARBA00023136"/>
    </source>
</evidence>
<feature type="transmembrane region" description="Helical" evidence="17">
    <location>
        <begin position="489"/>
        <end position="511"/>
    </location>
</feature>
<evidence type="ECO:0000256" key="17">
    <source>
        <dbReference type="RuleBase" id="RU003404"/>
    </source>
</evidence>
<evidence type="ECO:0000313" key="21">
    <source>
        <dbReference type="EMBL" id="QLY90065.1"/>
    </source>
</evidence>
<dbReference type="OrthoDB" id="15153at2759"/>
<feature type="transmembrane region" description="Helical" evidence="17">
    <location>
        <begin position="416"/>
        <end position="440"/>
    </location>
</feature>
<feature type="domain" description="NADH dehydrogenase subunit 5 C-terminal" evidence="20">
    <location>
        <begin position="389"/>
        <end position="570"/>
    </location>
</feature>
<keyword evidence="10" id="KW-0249">Electron transport</keyword>
<evidence type="ECO:0000256" key="14">
    <source>
        <dbReference type="ARBA" id="ARBA00023128"/>
    </source>
</evidence>
<gene>
    <name evidence="21" type="primary">ND5</name>
</gene>
<feature type="transmembrane region" description="Helical" evidence="17">
    <location>
        <begin position="452"/>
        <end position="477"/>
    </location>
</feature>
<evidence type="ECO:0000256" key="11">
    <source>
        <dbReference type="ARBA" id="ARBA00022989"/>
    </source>
</evidence>
<dbReference type="InterPro" id="IPR003945">
    <property type="entry name" value="NU5C-like"/>
</dbReference>
<evidence type="ECO:0000256" key="12">
    <source>
        <dbReference type="ARBA" id="ARBA00023027"/>
    </source>
</evidence>
<comment type="subcellular location">
    <subcellularLocation>
        <location evidence="2">Mitochondrion inner membrane</location>
        <topology evidence="2">Multi-pass membrane protein</topology>
    </subcellularLocation>
</comment>
<keyword evidence="12 17" id="KW-0520">NAD</keyword>
<feature type="transmembrane region" description="Helical" evidence="17">
    <location>
        <begin position="213"/>
        <end position="233"/>
    </location>
</feature>
<keyword evidence="13 17" id="KW-0830">Ubiquinone</keyword>
<feature type="transmembrane region" description="Helical" evidence="17">
    <location>
        <begin position="107"/>
        <end position="126"/>
    </location>
</feature>
<dbReference type="InterPro" id="IPR001750">
    <property type="entry name" value="ND/Mrp_TM"/>
</dbReference>
<accession>A0A7D7AI31</accession>
<feature type="transmembrane region" description="Helical" evidence="17">
    <location>
        <begin position="292"/>
        <end position="314"/>
    </location>
</feature>
<dbReference type="PANTHER" id="PTHR42829">
    <property type="entry name" value="NADH-UBIQUINONE OXIDOREDUCTASE CHAIN 5"/>
    <property type="match status" value="1"/>
</dbReference>
<dbReference type="Pfam" id="PF06455">
    <property type="entry name" value="NADH5_C"/>
    <property type="match status" value="1"/>
</dbReference>
<evidence type="ECO:0000256" key="6">
    <source>
        <dbReference type="ARBA" id="ARBA00022660"/>
    </source>
</evidence>
<feature type="transmembrane region" description="Helical" evidence="17">
    <location>
        <begin position="179"/>
        <end position="201"/>
    </location>
</feature>
<dbReference type="GO" id="GO:0003954">
    <property type="term" value="F:NADH dehydrogenase activity"/>
    <property type="evidence" value="ECO:0007669"/>
    <property type="project" value="TreeGrafter"/>
</dbReference>
<dbReference type="InterPro" id="IPR001516">
    <property type="entry name" value="Proton_antipo_N"/>
</dbReference>
<dbReference type="Pfam" id="PF00662">
    <property type="entry name" value="Proton_antipo_N"/>
    <property type="match status" value="1"/>
</dbReference>
<protein>
    <recommendedName>
        <fullName evidence="4 17">NADH-ubiquinone oxidoreductase chain 5</fullName>
        <ecNumber evidence="3 17">7.1.1.2</ecNumber>
    </recommendedName>
</protein>
<feature type="transmembrane region" description="Helical" evidence="17">
    <location>
        <begin position="7"/>
        <end position="25"/>
    </location>
</feature>
<dbReference type="PRINTS" id="PR01434">
    <property type="entry name" value="NADHDHGNASE5"/>
</dbReference>
<reference evidence="21" key="1">
    <citation type="submission" date="2020-06" db="EMBL/GenBank/DDBJ databases">
        <title>DNAmark Project.</title>
        <authorList>
            <person name="Leerhoei F."/>
        </authorList>
    </citation>
    <scope>NUCLEOTIDE SEQUENCE</scope>
    <source>
        <strain evidence="21">DM818</strain>
    </source>
</reference>
<evidence type="ECO:0000259" key="20">
    <source>
        <dbReference type="Pfam" id="PF06455"/>
    </source>
</evidence>
<evidence type="ECO:0000256" key="2">
    <source>
        <dbReference type="ARBA" id="ARBA00004448"/>
    </source>
</evidence>
<dbReference type="GO" id="GO:0005743">
    <property type="term" value="C:mitochondrial inner membrane"/>
    <property type="evidence" value="ECO:0007669"/>
    <property type="project" value="UniProtKB-SubCell"/>
</dbReference>
<dbReference type="InterPro" id="IPR010934">
    <property type="entry name" value="NADH_DH_su5_C"/>
</dbReference>
<dbReference type="EMBL" id="MT584151">
    <property type="protein sequence ID" value="QLY90065.1"/>
    <property type="molecule type" value="Genomic_DNA"/>
</dbReference>
<evidence type="ECO:0000256" key="10">
    <source>
        <dbReference type="ARBA" id="ARBA00022982"/>
    </source>
</evidence>
<evidence type="ECO:0000256" key="7">
    <source>
        <dbReference type="ARBA" id="ARBA00022692"/>
    </source>
</evidence>
<evidence type="ECO:0000256" key="8">
    <source>
        <dbReference type="ARBA" id="ARBA00022792"/>
    </source>
</evidence>
<dbReference type="AlphaFoldDB" id="A0A7D7AI31"/>
<dbReference type="Pfam" id="PF00361">
    <property type="entry name" value="Proton_antipo_M"/>
    <property type="match status" value="1"/>
</dbReference>
<evidence type="ECO:0000256" key="13">
    <source>
        <dbReference type="ARBA" id="ARBA00023075"/>
    </source>
</evidence>
<feature type="transmembrane region" description="Helical" evidence="17">
    <location>
        <begin position="147"/>
        <end position="167"/>
    </location>
</feature>
<keyword evidence="9" id="KW-1278">Translocase</keyword>
<feature type="transmembrane region" description="Helical" evidence="17">
    <location>
        <begin position="554"/>
        <end position="572"/>
    </location>
</feature>
<evidence type="ECO:0000256" key="1">
    <source>
        <dbReference type="ARBA" id="ARBA00003257"/>
    </source>
</evidence>
<feature type="transmembrane region" description="Helical" evidence="17">
    <location>
        <begin position="45"/>
        <end position="70"/>
    </location>
</feature>
<evidence type="ECO:0000256" key="4">
    <source>
        <dbReference type="ARBA" id="ARBA00021096"/>
    </source>
</evidence>
<feature type="transmembrane region" description="Helical" evidence="17">
    <location>
        <begin position="335"/>
        <end position="356"/>
    </location>
</feature>
<dbReference type="GO" id="GO:0042773">
    <property type="term" value="P:ATP synthesis coupled electron transport"/>
    <property type="evidence" value="ECO:0007669"/>
    <property type="project" value="InterPro"/>
</dbReference>
<keyword evidence="7 17" id="KW-0812">Transmembrane</keyword>
<name>A0A7D7AI31_CALVO</name>
<organism evidence="21">
    <name type="scientific">Calliphora vomitoria</name>
    <name type="common">Blue bottle fly</name>
    <name type="synonym">Musca vomitoria</name>
    <dbReference type="NCBI Taxonomy" id="27454"/>
    <lineage>
        <taxon>Eukaryota</taxon>
        <taxon>Metazoa</taxon>
        <taxon>Ecdysozoa</taxon>
        <taxon>Arthropoda</taxon>
        <taxon>Hexapoda</taxon>
        <taxon>Insecta</taxon>
        <taxon>Pterygota</taxon>
        <taxon>Neoptera</taxon>
        <taxon>Endopterygota</taxon>
        <taxon>Diptera</taxon>
        <taxon>Brachycera</taxon>
        <taxon>Muscomorpha</taxon>
        <taxon>Oestroidea</taxon>
        <taxon>Calliphoridae</taxon>
        <taxon>Calliphorinae</taxon>
        <taxon>Calliphora</taxon>
    </lineage>
</organism>
<comment type="function">
    <text evidence="17">Core subunit of the mitochondrial membrane respiratory chain NADH dehydrogenase (Complex I) which catalyzes electron transfer from NADH through the respiratory chain, using ubiquinone as an electron acceptor. Essential for the catalytic activity and assembly of complex I.</text>
</comment>
<dbReference type="EC" id="7.1.1.2" evidence="3 17"/>